<sequence length="282" mass="31239">MAASAAQNTSFDSNAIEQITNYPGIEILDGKQGIVNDLLVNGRSVLRKYEQLIPPEIFSDEINDDSETPLLQLIKDQLRKFWESSFQGYPNALSFIDGVKSDNPDHFRSVPQATVESGGTLTPIVFAVLQLLFHALDPVTDKDTLREIFNSLKNEGVHSLRKFADYILEDELEEQLKNQESPVVQALLMYNKEQVPTLLKKTKIPNTKHLYNIAAKSVTASGLLKGIEAIRPKIAPVLYKPLTESLGSTSSASLRQPPSAACGTGRIGKYLRNLKAQEIFIV</sequence>
<evidence type="ECO:0000313" key="3">
    <source>
        <dbReference type="Proteomes" id="UP000682733"/>
    </source>
</evidence>
<name>A0A8S2RKI7_9BILA</name>
<dbReference type="Proteomes" id="UP000677228">
    <property type="component" value="Unassembled WGS sequence"/>
</dbReference>
<dbReference type="EMBL" id="CAJNOK010023153">
    <property type="protein sequence ID" value="CAF1358459.1"/>
    <property type="molecule type" value="Genomic_DNA"/>
</dbReference>
<comment type="caution">
    <text evidence="2">The sequence shown here is derived from an EMBL/GenBank/DDBJ whole genome shotgun (WGS) entry which is preliminary data.</text>
</comment>
<dbReference type="Proteomes" id="UP000682733">
    <property type="component" value="Unassembled WGS sequence"/>
</dbReference>
<evidence type="ECO:0000313" key="1">
    <source>
        <dbReference type="EMBL" id="CAF1358459.1"/>
    </source>
</evidence>
<evidence type="ECO:0000313" key="2">
    <source>
        <dbReference type="EMBL" id="CAF4168900.1"/>
    </source>
</evidence>
<protein>
    <submittedName>
        <fullName evidence="2">Uncharacterized protein</fullName>
    </submittedName>
</protein>
<organism evidence="2 3">
    <name type="scientific">Didymodactylos carnosus</name>
    <dbReference type="NCBI Taxonomy" id="1234261"/>
    <lineage>
        <taxon>Eukaryota</taxon>
        <taxon>Metazoa</taxon>
        <taxon>Spiralia</taxon>
        <taxon>Gnathifera</taxon>
        <taxon>Rotifera</taxon>
        <taxon>Eurotatoria</taxon>
        <taxon>Bdelloidea</taxon>
        <taxon>Philodinida</taxon>
        <taxon>Philodinidae</taxon>
        <taxon>Didymodactylos</taxon>
    </lineage>
</organism>
<proteinExistence type="predicted"/>
<dbReference type="EMBL" id="CAJOBA010044806">
    <property type="protein sequence ID" value="CAF4168900.1"/>
    <property type="molecule type" value="Genomic_DNA"/>
</dbReference>
<accession>A0A8S2RKI7</accession>
<reference evidence="2" key="1">
    <citation type="submission" date="2021-02" db="EMBL/GenBank/DDBJ databases">
        <authorList>
            <person name="Nowell W R."/>
        </authorList>
    </citation>
    <scope>NUCLEOTIDE SEQUENCE</scope>
</reference>
<dbReference type="AlphaFoldDB" id="A0A8S2RKI7"/>
<gene>
    <name evidence="1" type="ORF">OVA965_LOCUS31134</name>
    <name evidence="2" type="ORF">TMI583_LOCUS31960</name>
</gene>